<gene>
    <name evidence="2" type="ORF">UFOVP1035_32</name>
    <name evidence="3" type="ORF">UFOVP1181_138</name>
    <name evidence="1" type="ORF">UFOVP965_36</name>
</gene>
<organism evidence="1">
    <name type="scientific">uncultured Caudovirales phage</name>
    <dbReference type="NCBI Taxonomy" id="2100421"/>
    <lineage>
        <taxon>Viruses</taxon>
        <taxon>Duplodnaviria</taxon>
        <taxon>Heunggongvirae</taxon>
        <taxon>Uroviricota</taxon>
        <taxon>Caudoviricetes</taxon>
        <taxon>Peduoviridae</taxon>
        <taxon>Maltschvirus</taxon>
        <taxon>Maltschvirus maltsch</taxon>
    </lineage>
</organism>
<dbReference type="EMBL" id="LR796920">
    <property type="protein sequence ID" value="CAB4174360.1"/>
    <property type="molecule type" value="Genomic_DNA"/>
</dbReference>
<accession>A0A6J5PR46</accession>
<sequence length="136" mass="14944">MTSKAISLPFAFDAGGSLGDTIDDAKIWQDRVVVAVMTTLRERVMRPAFGGTIKDSLFETYDVAQSFINSSVSLSFVRWLPDLTLTRVDLDTDDSEGDIVVTIFYTYNRAVEGSVQIKAAVFNRAAELLLEVPTNG</sequence>
<evidence type="ECO:0008006" key="4">
    <source>
        <dbReference type="Google" id="ProtNLM"/>
    </source>
</evidence>
<dbReference type="SUPFAM" id="SSF160719">
    <property type="entry name" value="gpW/gp25-like"/>
    <property type="match status" value="1"/>
</dbReference>
<dbReference type="EMBL" id="LR796984">
    <property type="protein sequence ID" value="CAB4179751.1"/>
    <property type="molecule type" value="Genomic_DNA"/>
</dbReference>
<reference evidence="1" key="1">
    <citation type="submission" date="2020-05" db="EMBL/GenBank/DDBJ databases">
        <authorList>
            <person name="Chiriac C."/>
            <person name="Salcher M."/>
            <person name="Ghai R."/>
            <person name="Kavagutti S V."/>
        </authorList>
    </citation>
    <scope>NUCLEOTIDE SEQUENCE</scope>
</reference>
<dbReference type="Gene3D" id="3.10.450.40">
    <property type="match status" value="1"/>
</dbReference>
<protein>
    <recommendedName>
        <fullName evidence="4">IraD/Gp25-like domain-containing protein</fullName>
    </recommendedName>
</protein>
<evidence type="ECO:0000313" key="1">
    <source>
        <dbReference type="EMBL" id="CAB4174360.1"/>
    </source>
</evidence>
<evidence type="ECO:0000313" key="3">
    <source>
        <dbReference type="EMBL" id="CAB4188867.1"/>
    </source>
</evidence>
<proteinExistence type="predicted"/>
<evidence type="ECO:0000313" key="2">
    <source>
        <dbReference type="EMBL" id="CAB4179751.1"/>
    </source>
</evidence>
<dbReference type="EMBL" id="LR797127">
    <property type="protein sequence ID" value="CAB4188867.1"/>
    <property type="molecule type" value="Genomic_DNA"/>
</dbReference>
<name>A0A6J5PR46_9CAUD</name>